<dbReference type="Proteomes" id="UP000177528">
    <property type="component" value="Unassembled WGS sequence"/>
</dbReference>
<dbReference type="EMBL" id="MHHR01000025">
    <property type="protein sequence ID" value="OGY33929.1"/>
    <property type="molecule type" value="Genomic_DNA"/>
</dbReference>
<name>A0A1G1X1N9_9BACT</name>
<organism evidence="2 3">
    <name type="scientific">Candidatus Andersenbacteria bacterium RIFCSPHIGHO2_12_FULL_45_11</name>
    <dbReference type="NCBI Taxonomy" id="1797281"/>
    <lineage>
        <taxon>Bacteria</taxon>
        <taxon>Candidatus Anderseniibacteriota</taxon>
    </lineage>
</organism>
<proteinExistence type="predicted"/>
<keyword evidence="1" id="KW-1133">Transmembrane helix</keyword>
<protein>
    <submittedName>
        <fullName evidence="2">Uncharacterized protein</fullName>
    </submittedName>
</protein>
<feature type="transmembrane region" description="Helical" evidence="1">
    <location>
        <begin position="7"/>
        <end position="34"/>
    </location>
</feature>
<reference evidence="2 3" key="1">
    <citation type="journal article" date="2016" name="Nat. Commun.">
        <title>Thousands of microbial genomes shed light on interconnected biogeochemical processes in an aquifer system.</title>
        <authorList>
            <person name="Anantharaman K."/>
            <person name="Brown C.T."/>
            <person name="Hug L.A."/>
            <person name="Sharon I."/>
            <person name="Castelle C.J."/>
            <person name="Probst A.J."/>
            <person name="Thomas B.C."/>
            <person name="Singh A."/>
            <person name="Wilkins M.J."/>
            <person name="Karaoz U."/>
            <person name="Brodie E.L."/>
            <person name="Williams K.H."/>
            <person name="Hubbard S.S."/>
            <person name="Banfield J.F."/>
        </authorList>
    </citation>
    <scope>NUCLEOTIDE SEQUENCE [LARGE SCALE GENOMIC DNA]</scope>
</reference>
<keyword evidence="1" id="KW-0472">Membrane</keyword>
<keyword evidence="1" id="KW-0812">Transmembrane</keyword>
<dbReference type="AlphaFoldDB" id="A0A1G1X1N9"/>
<evidence type="ECO:0000313" key="3">
    <source>
        <dbReference type="Proteomes" id="UP000177528"/>
    </source>
</evidence>
<comment type="caution">
    <text evidence="2">The sequence shown here is derived from an EMBL/GenBank/DDBJ whole genome shotgun (WGS) entry which is preliminary data.</text>
</comment>
<feature type="transmembrane region" description="Helical" evidence="1">
    <location>
        <begin position="54"/>
        <end position="77"/>
    </location>
</feature>
<evidence type="ECO:0000256" key="1">
    <source>
        <dbReference type="SAM" id="Phobius"/>
    </source>
</evidence>
<sequence>MPGIVHLLAGAAIGALIPNTFVMMIVAFFSHYLLDFIPHIDPATFAAKERPYTVIQKIGLSVDVVLVFAFIISLFLVKNTNANIFIGAITALLTDILSPLEEYSVFAPLHKIHRFFHWDERRAKYWDWYITGLVSPIAVSAICVFILAKYT</sequence>
<accession>A0A1G1X1N9</accession>
<feature type="transmembrane region" description="Helical" evidence="1">
    <location>
        <begin position="128"/>
        <end position="148"/>
    </location>
</feature>
<gene>
    <name evidence="2" type="ORF">A3D99_01705</name>
</gene>
<feature type="transmembrane region" description="Helical" evidence="1">
    <location>
        <begin position="84"/>
        <end position="100"/>
    </location>
</feature>
<evidence type="ECO:0000313" key="2">
    <source>
        <dbReference type="EMBL" id="OGY33929.1"/>
    </source>
</evidence>